<dbReference type="Proteomes" id="UP000188604">
    <property type="component" value="Chromosome"/>
</dbReference>
<dbReference type="KEGG" id="nch:A0U93_00345"/>
<evidence type="ECO:0008006" key="4">
    <source>
        <dbReference type="Google" id="ProtNLM"/>
    </source>
</evidence>
<protein>
    <recommendedName>
        <fullName evidence="4">DUF1826 domain-containing protein</fullName>
    </recommendedName>
</protein>
<name>A0A1U9KLZ1_9PROT</name>
<accession>A0A1U9KLZ1</accession>
<evidence type="ECO:0000313" key="2">
    <source>
        <dbReference type="EMBL" id="AQS86812.1"/>
    </source>
</evidence>
<gene>
    <name evidence="1" type="ORF">A0U93_00345</name>
    <name evidence="2" type="ORF">A0U93_01300</name>
</gene>
<dbReference type="InterPro" id="IPR014955">
    <property type="entry name" value="DUF1826"/>
</dbReference>
<proteinExistence type="predicted"/>
<dbReference type="KEGG" id="nch:A0U93_01300"/>
<keyword evidence="3" id="KW-1185">Reference proteome</keyword>
<dbReference type="Pfam" id="PF08856">
    <property type="entry name" value="DUF1826"/>
    <property type="match status" value="1"/>
</dbReference>
<dbReference type="EMBL" id="CP014691">
    <property type="protein sequence ID" value="AQS86652.1"/>
    <property type="molecule type" value="Genomic_DNA"/>
</dbReference>
<reference evidence="2 3" key="1">
    <citation type="submission" date="2016-03" db="EMBL/GenBank/DDBJ databases">
        <title>Acetic acid bacteria sequencing.</title>
        <authorList>
            <person name="Brandt J."/>
            <person name="Jakob F."/>
            <person name="Vogel R.F."/>
        </authorList>
    </citation>
    <scope>NUCLEOTIDE SEQUENCE [LARGE SCALE GENOMIC DNA]</scope>
    <source>
        <strain evidence="2 3">NBRC 101099</strain>
    </source>
</reference>
<dbReference type="EMBL" id="CP014691">
    <property type="protein sequence ID" value="AQS86812.1"/>
    <property type="molecule type" value="Genomic_DNA"/>
</dbReference>
<dbReference type="AlphaFoldDB" id="A0A1U9KLZ1"/>
<dbReference type="RefSeq" id="WP_077805619.1">
    <property type="nucleotide sequence ID" value="NZ_CP014691.1"/>
</dbReference>
<dbReference type="STRING" id="320497.A0U93_00345"/>
<organism evidence="2 3">
    <name type="scientific">Neoasaia chiangmaiensis</name>
    <dbReference type="NCBI Taxonomy" id="320497"/>
    <lineage>
        <taxon>Bacteria</taxon>
        <taxon>Pseudomonadati</taxon>
        <taxon>Pseudomonadota</taxon>
        <taxon>Alphaproteobacteria</taxon>
        <taxon>Acetobacterales</taxon>
        <taxon>Acetobacteraceae</taxon>
        <taxon>Neoasaia</taxon>
    </lineage>
</organism>
<evidence type="ECO:0000313" key="3">
    <source>
        <dbReference type="Proteomes" id="UP000188604"/>
    </source>
</evidence>
<sequence length="210" mass="23204">MPNVTPSDACLTRREIQLLVDCKPVRAPGHAMAMSRRVLPDRLRQAAHRHLATGPRLIVARGTFASIDTAVRQAFTAETQMLLEDMRILAQTFQSISGHDALRVRLERVVSDSCRKFHVDCVDLRLLCTYCGPGVQWTRDEGRTIAEAEPGAVVFLKGRCAPNWREDDTLRHRSPPLSVLPEGDRMRLLLTVDAADACGASADEPLVIAA</sequence>
<evidence type="ECO:0000313" key="1">
    <source>
        <dbReference type="EMBL" id="AQS86652.1"/>
    </source>
</evidence>